<evidence type="ECO:0000256" key="1">
    <source>
        <dbReference type="SAM" id="MobiDB-lite"/>
    </source>
</evidence>
<organism evidence="2 3">
    <name type="scientific">Triangularia setosa</name>
    <dbReference type="NCBI Taxonomy" id="2587417"/>
    <lineage>
        <taxon>Eukaryota</taxon>
        <taxon>Fungi</taxon>
        <taxon>Dikarya</taxon>
        <taxon>Ascomycota</taxon>
        <taxon>Pezizomycotina</taxon>
        <taxon>Sordariomycetes</taxon>
        <taxon>Sordariomycetidae</taxon>
        <taxon>Sordariales</taxon>
        <taxon>Podosporaceae</taxon>
        <taxon>Triangularia</taxon>
    </lineage>
</organism>
<name>A0AAN7A623_9PEZI</name>
<gene>
    <name evidence="2" type="ORF">QBC36DRAFT_293131</name>
</gene>
<reference evidence="2" key="1">
    <citation type="journal article" date="2023" name="Mol. Phylogenet. Evol.">
        <title>Genome-scale phylogeny and comparative genomics of the fungal order Sordariales.</title>
        <authorList>
            <person name="Hensen N."/>
            <person name="Bonometti L."/>
            <person name="Westerberg I."/>
            <person name="Brannstrom I.O."/>
            <person name="Guillou S."/>
            <person name="Cros-Aarteil S."/>
            <person name="Calhoun S."/>
            <person name="Haridas S."/>
            <person name="Kuo A."/>
            <person name="Mondo S."/>
            <person name="Pangilinan J."/>
            <person name="Riley R."/>
            <person name="LaButti K."/>
            <person name="Andreopoulos B."/>
            <person name="Lipzen A."/>
            <person name="Chen C."/>
            <person name="Yan M."/>
            <person name="Daum C."/>
            <person name="Ng V."/>
            <person name="Clum A."/>
            <person name="Steindorff A."/>
            <person name="Ohm R.A."/>
            <person name="Martin F."/>
            <person name="Silar P."/>
            <person name="Natvig D.O."/>
            <person name="Lalanne C."/>
            <person name="Gautier V."/>
            <person name="Ament-Velasquez S.L."/>
            <person name="Kruys A."/>
            <person name="Hutchinson M.I."/>
            <person name="Powell A.J."/>
            <person name="Barry K."/>
            <person name="Miller A.N."/>
            <person name="Grigoriev I.V."/>
            <person name="Debuchy R."/>
            <person name="Gladieux P."/>
            <person name="Hiltunen Thoren M."/>
            <person name="Johannesson H."/>
        </authorList>
    </citation>
    <scope>NUCLEOTIDE SEQUENCE</scope>
    <source>
        <strain evidence="2">CBS 892.96</strain>
    </source>
</reference>
<comment type="caution">
    <text evidence="2">The sequence shown here is derived from an EMBL/GenBank/DDBJ whole genome shotgun (WGS) entry which is preliminary data.</text>
</comment>
<dbReference type="EMBL" id="MU866324">
    <property type="protein sequence ID" value="KAK4173707.1"/>
    <property type="molecule type" value="Genomic_DNA"/>
</dbReference>
<dbReference type="AlphaFoldDB" id="A0AAN7A623"/>
<protein>
    <submittedName>
        <fullName evidence="2">Uncharacterized protein</fullName>
    </submittedName>
</protein>
<keyword evidence="3" id="KW-1185">Reference proteome</keyword>
<proteinExistence type="predicted"/>
<evidence type="ECO:0000313" key="2">
    <source>
        <dbReference type="EMBL" id="KAK4173707.1"/>
    </source>
</evidence>
<dbReference type="Proteomes" id="UP001302321">
    <property type="component" value="Unassembled WGS sequence"/>
</dbReference>
<reference evidence="2" key="2">
    <citation type="submission" date="2023-05" db="EMBL/GenBank/DDBJ databases">
        <authorList>
            <consortium name="Lawrence Berkeley National Laboratory"/>
            <person name="Steindorff A."/>
            <person name="Hensen N."/>
            <person name="Bonometti L."/>
            <person name="Westerberg I."/>
            <person name="Brannstrom I.O."/>
            <person name="Guillou S."/>
            <person name="Cros-Aarteil S."/>
            <person name="Calhoun S."/>
            <person name="Haridas S."/>
            <person name="Kuo A."/>
            <person name="Mondo S."/>
            <person name="Pangilinan J."/>
            <person name="Riley R."/>
            <person name="Labutti K."/>
            <person name="Andreopoulos B."/>
            <person name="Lipzen A."/>
            <person name="Chen C."/>
            <person name="Yanf M."/>
            <person name="Daum C."/>
            <person name="Ng V."/>
            <person name="Clum A."/>
            <person name="Ohm R."/>
            <person name="Martin F."/>
            <person name="Silar P."/>
            <person name="Natvig D."/>
            <person name="Lalanne C."/>
            <person name="Gautier V."/>
            <person name="Ament-Velasquez S.L."/>
            <person name="Kruys A."/>
            <person name="Hutchinson M.I."/>
            <person name="Powell A.J."/>
            <person name="Barry K."/>
            <person name="Miller A.N."/>
            <person name="Grigoriev I.V."/>
            <person name="Debuchy R."/>
            <person name="Gladieux P."/>
            <person name="Thoren M.H."/>
            <person name="Johannesson H."/>
        </authorList>
    </citation>
    <scope>NUCLEOTIDE SEQUENCE</scope>
    <source>
        <strain evidence="2">CBS 892.96</strain>
    </source>
</reference>
<accession>A0AAN7A623</accession>
<feature type="region of interest" description="Disordered" evidence="1">
    <location>
        <begin position="34"/>
        <end position="58"/>
    </location>
</feature>
<sequence>MAILALAAAATQTLSLDFSTLFDLSHELLPPPLKTKTKARDASWQSIPRHLAGGPSPV</sequence>
<evidence type="ECO:0000313" key="3">
    <source>
        <dbReference type="Proteomes" id="UP001302321"/>
    </source>
</evidence>